<organism evidence="3 4">
    <name type="scientific">Thelephora terrestris</name>
    <dbReference type="NCBI Taxonomy" id="56493"/>
    <lineage>
        <taxon>Eukaryota</taxon>
        <taxon>Fungi</taxon>
        <taxon>Dikarya</taxon>
        <taxon>Basidiomycota</taxon>
        <taxon>Agaricomycotina</taxon>
        <taxon>Agaricomycetes</taxon>
        <taxon>Thelephorales</taxon>
        <taxon>Thelephoraceae</taxon>
        <taxon>Thelephora</taxon>
    </lineage>
</organism>
<dbReference type="AlphaFoldDB" id="A0A9P6HJF6"/>
<dbReference type="InterPro" id="IPR011333">
    <property type="entry name" value="SKP1/BTB/POZ_sf"/>
</dbReference>
<dbReference type="Gene3D" id="3.30.710.10">
    <property type="entry name" value="Potassium Channel Kv1.1, Chain A"/>
    <property type="match status" value="1"/>
</dbReference>
<name>A0A9P6HJF6_9AGAM</name>
<gene>
    <name evidence="3" type="ORF">BJ322DRAFT_1209417</name>
</gene>
<evidence type="ECO:0000313" key="3">
    <source>
        <dbReference type="EMBL" id="KAF9788378.1"/>
    </source>
</evidence>
<dbReference type="Pfam" id="PF00651">
    <property type="entry name" value="BTB"/>
    <property type="match status" value="1"/>
</dbReference>
<dbReference type="InterPro" id="IPR016024">
    <property type="entry name" value="ARM-type_fold"/>
</dbReference>
<proteinExistence type="predicted"/>
<evidence type="ECO:0000313" key="4">
    <source>
        <dbReference type="Proteomes" id="UP000736335"/>
    </source>
</evidence>
<dbReference type="EMBL" id="WIUZ02000004">
    <property type="protein sequence ID" value="KAF9788378.1"/>
    <property type="molecule type" value="Genomic_DNA"/>
</dbReference>
<evidence type="ECO:0000256" key="1">
    <source>
        <dbReference type="SAM" id="MobiDB-lite"/>
    </source>
</evidence>
<feature type="region of interest" description="Disordered" evidence="1">
    <location>
        <begin position="209"/>
        <end position="231"/>
    </location>
</feature>
<dbReference type="SUPFAM" id="SSF54695">
    <property type="entry name" value="POZ domain"/>
    <property type="match status" value="1"/>
</dbReference>
<accession>A0A9P6HJF6</accession>
<reference evidence="3" key="2">
    <citation type="submission" date="2020-11" db="EMBL/GenBank/DDBJ databases">
        <authorList>
            <consortium name="DOE Joint Genome Institute"/>
            <person name="Kuo A."/>
            <person name="Miyauchi S."/>
            <person name="Kiss E."/>
            <person name="Drula E."/>
            <person name="Kohler A."/>
            <person name="Sanchez-Garcia M."/>
            <person name="Andreopoulos B."/>
            <person name="Barry K.W."/>
            <person name="Bonito G."/>
            <person name="Buee M."/>
            <person name="Carver A."/>
            <person name="Chen C."/>
            <person name="Cichocki N."/>
            <person name="Clum A."/>
            <person name="Culley D."/>
            <person name="Crous P.W."/>
            <person name="Fauchery L."/>
            <person name="Girlanda M."/>
            <person name="Hayes R."/>
            <person name="Keri Z."/>
            <person name="Labutti K."/>
            <person name="Lipzen A."/>
            <person name="Lombard V."/>
            <person name="Magnuson J."/>
            <person name="Maillard F."/>
            <person name="Morin E."/>
            <person name="Murat C."/>
            <person name="Nolan M."/>
            <person name="Ohm R."/>
            <person name="Pangilinan J."/>
            <person name="Pereira M."/>
            <person name="Perotto S."/>
            <person name="Peter M."/>
            <person name="Riley R."/>
            <person name="Sitrit Y."/>
            <person name="Stielow B."/>
            <person name="Szollosi G."/>
            <person name="Zifcakova L."/>
            <person name="Stursova M."/>
            <person name="Spatafora J.W."/>
            <person name="Tedersoo L."/>
            <person name="Vaario L.-M."/>
            <person name="Yamada A."/>
            <person name="Yan M."/>
            <person name="Wang P."/>
            <person name="Xu J."/>
            <person name="Bruns T."/>
            <person name="Baldrian P."/>
            <person name="Vilgalys R."/>
            <person name="Henrissat B."/>
            <person name="Grigoriev I.V."/>
            <person name="Hibbett D."/>
            <person name="Nagy L.G."/>
            <person name="Martin F.M."/>
        </authorList>
    </citation>
    <scope>NUCLEOTIDE SEQUENCE</scope>
    <source>
        <strain evidence="3">UH-Tt-Lm1</strain>
    </source>
</reference>
<dbReference type="InterPro" id="IPR000210">
    <property type="entry name" value="BTB/POZ_dom"/>
</dbReference>
<dbReference type="OrthoDB" id="3036049at2759"/>
<reference evidence="3" key="1">
    <citation type="journal article" date="2020" name="Nat. Commun.">
        <title>Large-scale genome sequencing of mycorrhizal fungi provides insights into the early evolution of symbiotic traits.</title>
        <authorList>
            <person name="Miyauchi S."/>
            <person name="Kiss E."/>
            <person name="Kuo A."/>
            <person name="Drula E."/>
            <person name="Kohler A."/>
            <person name="Sanchez-Garcia M."/>
            <person name="Morin E."/>
            <person name="Andreopoulos B."/>
            <person name="Barry K.W."/>
            <person name="Bonito G."/>
            <person name="Buee M."/>
            <person name="Carver A."/>
            <person name="Chen C."/>
            <person name="Cichocki N."/>
            <person name="Clum A."/>
            <person name="Culley D."/>
            <person name="Crous P.W."/>
            <person name="Fauchery L."/>
            <person name="Girlanda M."/>
            <person name="Hayes R.D."/>
            <person name="Keri Z."/>
            <person name="LaButti K."/>
            <person name="Lipzen A."/>
            <person name="Lombard V."/>
            <person name="Magnuson J."/>
            <person name="Maillard F."/>
            <person name="Murat C."/>
            <person name="Nolan M."/>
            <person name="Ohm R.A."/>
            <person name="Pangilinan J."/>
            <person name="Pereira M.F."/>
            <person name="Perotto S."/>
            <person name="Peter M."/>
            <person name="Pfister S."/>
            <person name="Riley R."/>
            <person name="Sitrit Y."/>
            <person name="Stielow J.B."/>
            <person name="Szollosi G."/>
            <person name="Zifcakova L."/>
            <person name="Stursova M."/>
            <person name="Spatafora J.W."/>
            <person name="Tedersoo L."/>
            <person name="Vaario L.M."/>
            <person name="Yamada A."/>
            <person name="Yan M."/>
            <person name="Wang P."/>
            <person name="Xu J."/>
            <person name="Bruns T."/>
            <person name="Baldrian P."/>
            <person name="Vilgalys R."/>
            <person name="Dunand C."/>
            <person name="Henrissat B."/>
            <person name="Grigoriev I.V."/>
            <person name="Hibbett D."/>
            <person name="Nagy L.G."/>
            <person name="Martin F.M."/>
        </authorList>
    </citation>
    <scope>NUCLEOTIDE SEQUENCE</scope>
    <source>
        <strain evidence="3">UH-Tt-Lm1</strain>
    </source>
</reference>
<dbReference type="Gene3D" id="1.25.40.180">
    <property type="match status" value="1"/>
</dbReference>
<comment type="caution">
    <text evidence="3">The sequence shown here is derived from an EMBL/GenBank/DDBJ whole genome shotgun (WGS) entry which is preliminary data.</text>
</comment>
<protein>
    <recommendedName>
        <fullName evidence="2">BTB domain-containing protein</fullName>
    </recommendedName>
</protein>
<sequence length="549" mass="60556">MTEGKSTPPSQTLTRRLRSLIVNLDNASIESAAKQVCGWINSFKDRDDRFRGLLRLTAELILERAAGQFDRDSHSVLGRLCKILDAATNGEHSKFLNLLWEEEVQAASVELQTNDTAEAGSWPECVALVTFAGELCSDELLQPGILQSCTRALSGSKSNLGVVLTCTLLEAAGEVLCRDHEGRDCFDAAVKTMLSGGISGRMRSRVQALTSKRISEGAPSEPGDSSDGAQWDEVTVHSDDGEEHVPGHAASHLCKPKHHKYYFRSGDIVLVCEETSFRVQSDILTNNSEVFLRMLEKARANGDHRSDGCPCIHLTDAAEDFATLLKVFYSSGFPHRHKTPDFITFSSLLRTTTKYQLGDIRSQILLDLVPAYPTGFSEYRSSSCRGEAIFGTDPSPHPNSVLDLFVQCNVAFALPFAYYRVCVAGDPASLDTNTEEVFLPLDILKTTLRGQAQLKRDETQFANKLAFRECTAWKCVGKSRAQVYDWIVPDVVVTNGILERGDFPGSGYCQPCMQSFGDGLLEAKKDTWNNLPSYFALPLWNDAVYQPSP</sequence>
<evidence type="ECO:0000259" key="2">
    <source>
        <dbReference type="PROSITE" id="PS50097"/>
    </source>
</evidence>
<dbReference type="SUPFAM" id="SSF48371">
    <property type="entry name" value="ARM repeat"/>
    <property type="match status" value="1"/>
</dbReference>
<dbReference type="CDD" id="cd18186">
    <property type="entry name" value="BTB_POZ_ZBTB_KLHL-like"/>
    <property type="match status" value="1"/>
</dbReference>
<feature type="domain" description="BTB" evidence="2">
    <location>
        <begin position="266"/>
        <end position="331"/>
    </location>
</feature>
<dbReference type="PROSITE" id="PS50097">
    <property type="entry name" value="BTB"/>
    <property type="match status" value="1"/>
</dbReference>
<keyword evidence="4" id="KW-1185">Reference proteome</keyword>
<dbReference type="Proteomes" id="UP000736335">
    <property type="component" value="Unassembled WGS sequence"/>
</dbReference>
<dbReference type="SMART" id="SM00225">
    <property type="entry name" value="BTB"/>
    <property type="match status" value="1"/>
</dbReference>